<organism evidence="3 4">
    <name type="scientific">Adonisia turfae CCMR0081</name>
    <dbReference type="NCBI Taxonomy" id="2292702"/>
    <lineage>
        <taxon>Bacteria</taxon>
        <taxon>Bacillati</taxon>
        <taxon>Cyanobacteriota</taxon>
        <taxon>Adonisia</taxon>
        <taxon>Adonisia turfae</taxon>
    </lineage>
</organism>
<feature type="transmembrane region" description="Helical" evidence="1">
    <location>
        <begin position="274"/>
        <end position="295"/>
    </location>
</feature>
<sequence>MSINNLKASSISSQNPSNVSKKLTFIYALKGLASLAIVLFHLVAIPQPNLEIPVFLNVIKTHFGLGVTLFFVISAYTLCLSAENRKFEDKKTLKFYIRRFFRIAPLFYVMLAFWMVIRLLIWSKQTSFLEFLSNVTFIFNFFPEYHTSIVWAGWTIGVEILFYLIFPFLYSAINNFKRLFILFLFTLGIAIISVHIILTLPNSPNSYTYMFFLSRFPIFICGMIVFWIQKKISKLKESSKGNIEKFSFGLFILFIGLSIILVHSQPLFNALPGAIVRIYTYIWAINFGILINFLFLNSHRLIVNKFTCFYGKISYSLYLLHPFLIYALIPTYKRIYALNLDSQLVKLSICMLITLAILTPLSMLTFRYIEKPGLNFGKRLISRI</sequence>
<evidence type="ECO:0000313" key="4">
    <source>
        <dbReference type="Proteomes" id="UP000481033"/>
    </source>
</evidence>
<accession>A0A6M0RFF0</accession>
<reference evidence="3 4" key="1">
    <citation type="journal article" date="2020" name="Microb. Ecol.">
        <title>Ecogenomics of the Marine Benthic Filamentous Cyanobacterium Adonisia.</title>
        <authorList>
            <person name="Walter J.M."/>
            <person name="Coutinho F.H."/>
            <person name="Leomil L."/>
            <person name="Hargreaves P.I."/>
            <person name="Campeao M.E."/>
            <person name="Vieira V.V."/>
            <person name="Silva B.S."/>
            <person name="Fistarol G.O."/>
            <person name="Salomon P.S."/>
            <person name="Sawabe T."/>
            <person name="Mino S."/>
            <person name="Hosokawa M."/>
            <person name="Miyashita H."/>
            <person name="Maruyama F."/>
            <person name="van Verk M.C."/>
            <person name="Dutilh B.E."/>
            <person name="Thompson C.C."/>
            <person name="Thompson F.L."/>
        </authorList>
    </citation>
    <scope>NUCLEOTIDE SEQUENCE [LARGE SCALE GENOMIC DNA]</scope>
    <source>
        <strain evidence="3 4">CCMR0081</strain>
    </source>
</reference>
<feature type="transmembrane region" description="Helical" evidence="1">
    <location>
        <begin position="179"/>
        <end position="200"/>
    </location>
</feature>
<dbReference type="InterPro" id="IPR050879">
    <property type="entry name" value="Acyltransferase_3"/>
</dbReference>
<keyword evidence="1" id="KW-0472">Membrane</keyword>
<protein>
    <submittedName>
        <fullName evidence="3">Acyltransferase</fullName>
    </submittedName>
</protein>
<feature type="transmembrane region" description="Helical" evidence="1">
    <location>
        <begin position="344"/>
        <end position="369"/>
    </location>
</feature>
<dbReference type="AlphaFoldDB" id="A0A6M0RFF0"/>
<feature type="transmembrane region" description="Helical" evidence="1">
    <location>
        <begin position="63"/>
        <end position="82"/>
    </location>
</feature>
<keyword evidence="1" id="KW-1133">Transmembrane helix</keyword>
<dbReference type="Pfam" id="PF01757">
    <property type="entry name" value="Acyl_transf_3"/>
    <property type="match status" value="1"/>
</dbReference>
<keyword evidence="3" id="KW-0012">Acyltransferase</keyword>
<feature type="transmembrane region" description="Helical" evidence="1">
    <location>
        <begin position="315"/>
        <end position="332"/>
    </location>
</feature>
<dbReference type="GO" id="GO:0016747">
    <property type="term" value="F:acyltransferase activity, transferring groups other than amino-acyl groups"/>
    <property type="evidence" value="ECO:0007669"/>
    <property type="project" value="InterPro"/>
</dbReference>
<dbReference type="PANTHER" id="PTHR23028:SF53">
    <property type="entry name" value="ACYL_TRANSF_3 DOMAIN-CONTAINING PROTEIN"/>
    <property type="match status" value="1"/>
</dbReference>
<dbReference type="GO" id="GO:0016020">
    <property type="term" value="C:membrane"/>
    <property type="evidence" value="ECO:0007669"/>
    <property type="project" value="TreeGrafter"/>
</dbReference>
<feature type="transmembrane region" description="Helical" evidence="1">
    <location>
        <begin position="248"/>
        <end position="268"/>
    </location>
</feature>
<keyword evidence="3" id="KW-0808">Transferase</keyword>
<proteinExistence type="predicted"/>
<keyword evidence="1" id="KW-0812">Transmembrane</keyword>
<dbReference type="Proteomes" id="UP000481033">
    <property type="component" value="Unassembled WGS sequence"/>
</dbReference>
<feature type="transmembrane region" description="Helical" evidence="1">
    <location>
        <begin position="206"/>
        <end position="228"/>
    </location>
</feature>
<dbReference type="RefSeq" id="WP_163662350.1">
    <property type="nucleotide sequence ID" value="NZ_QXHD01000003.1"/>
</dbReference>
<feature type="transmembrane region" description="Helical" evidence="1">
    <location>
        <begin position="149"/>
        <end position="172"/>
    </location>
</feature>
<dbReference type="EMBL" id="QXHD01000003">
    <property type="protein sequence ID" value="NEZ54630.1"/>
    <property type="molecule type" value="Genomic_DNA"/>
</dbReference>
<dbReference type="InterPro" id="IPR002656">
    <property type="entry name" value="Acyl_transf_3_dom"/>
</dbReference>
<feature type="transmembrane region" description="Helical" evidence="1">
    <location>
        <begin position="103"/>
        <end position="122"/>
    </location>
</feature>
<dbReference type="PANTHER" id="PTHR23028">
    <property type="entry name" value="ACETYLTRANSFERASE"/>
    <property type="match status" value="1"/>
</dbReference>
<evidence type="ECO:0000259" key="2">
    <source>
        <dbReference type="Pfam" id="PF01757"/>
    </source>
</evidence>
<evidence type="ECO:0000313" key="3">
    <source>
        <dbReference type="EMBL" id="NEZ54630.1"/>
    </source>
</evidence>
<dbReference type="GO" id="GO:0000271">
    <property type="term" value="P:polysaccharide biosynthetic process"/>
    <property type="evidence" value="ECO:0007669"/>
    <property type="project" value="TreeGrafter"/>
</dbReference>
<gene>
    <name evidence="3" type="ORF">DXZ20_02765</name>
</gene>
<evidence type="ECO:0000256" key="1">
    <source>
        <dbReference type="SAM" id="Phobius"/>
    </source>
</evidence>
<comment type="caution">
    <text evidence="3">The sequence shown here is derived from an EMBL/GenBank/DDBJ whole genome shotgun (WGS) entry which is preliminary data.</text>
</comment>
<keyword evidence="4" id="KW-1185">Reference proteome</keyword>
<name>A0A6M0RFF0_9CYAN</name>
<feature type="domain" description="Acyltransferase 3" evidence="2">
    <location>
        <begin position="26"/>
        <end position="357"/>
    </location>
</feature>
<feature type="transmembrane region" description="Helical" evidence="1">
    <location>
        <begin position="23"/>
        <end position="43"/>
    </location>
</feature>